<feature type="transmembrane region" description="Helical" evidence="11">
    <location>
        <begin position="730"/>
        <end position="747"/>
    </location>
</feature>
<comment type="subcellular location">
    <subcellularLocation>
        <location evidence="1">Endomembrane system</location>
        <topology evidence="1">Multi-pass membrane protein</topology>
    </subcellularLocation>
</comment>
<keyword evidence="7" id="KW-1278">Translocase</keyword>
<dbReference type="InterPro" id="IPR018303">
    <property type="entry name" value="ATPase_P-typ_P_site"/>
</dbReference>
<dbReference type="PROSITE" id="PS50846">
    <property type="entry name" value="HMA_2"/>
    <property type="match status" value="1"/>
</dbReference>
<dbReference type="GO" id="GO:0012505">
    <property type="term" value="C:endomembrane system"/>
    <property type="evidence" value="ECO:0007669"/>
    <property type="project" value="UniProtKB-SubCell"/>
</dbReference>
<feature type="region of interest" description="Disordered" evidence="10">
    <location>
        <begin position="1"/>
        <end position="22"/>
    </location>
</feature>
<feature type="domain" description="HMA" evidence="12">
    <location>
        <begin position="22"/>
        <end position="87"/>
    </location>
</feature>
<dbReference type="PROSITE" id="PS01047">
    <property type="entry name" value="HMA_1"/>
    <property type="match status" value="1"/>
</dbReference>
<keyword evidence="8 11" id="KW-1133">Transmembrane helix</keyword>
<dbReference type="AlphaFoldDB" id="A0A510DS98"/>
<dbReference type="CDD" id="cd00371">
    <property type="entry name" value="HMA"/>
    <property type="match status" value="1"/>
</dbReference>
<evidence type="ECO:0000256" key="4">
    <source>
        <dbReference type="ARBA" id="ARBA00022723"/>
    </source>
</evidence>
<dbReference type="EMBL" id="AP018929">
    <property type="protein sequence ID" value="BBG22997.1"/>
    <property type="molecule type" value="Genomic_DNA"/>
</dbReference>
<keyword evidence="14" id="KW-1185">Reference proteome</keyword>
<dbReference type="SUPFAM" id="SSF56784">
    <property type="entry name" value="HAD-like"/>
    <property type="match status" value="1"/>
</dbReference>
<dbReference type="PRINTS" id="PR00119">
    <property type="entry name" value="CATATPASE"/>
</dbReference>
<dbReference type="Gene3D" id="2.70.150.10">
    <property type="entry name" value="Calcium-transporting ATPase, cytoplasmic transduction domain A"/>
    <property type="match status" value="1"/>
</dbReference>
<dbReference type="InterPro" id="IPR023299">
    <property type="entry name" value="ATPase_P-typ_cyto_dom_N"/>
</dbReference>
<evidence type="ECO:0000256" key="5">
    <source>
        <dbReference type="ARBA" id="ARBA00022741"/>
    </source>
</evidence>
<dbReference type="FunFam" id="3.30.70.100:FF:000005">
    <property type="entry name" value="Copper-exporting P-type ATPase A"/>
    <property type="match status" value="1"/>
</dbReference>
<reference evidence="13 14" key="1">
    <citation type="journal article" date="2020" name="Int. J. Syst. Evol. Microbiol.">
        <title>Sulfuracidifex tepidarius gen. nov., sp. nov. and transfer of Sulfolobus metallicus Huber and Stetter 1992 to the genus Sulfuracidifex as Sulfuracidifex metallicus comb. nov.</title>
        <authorList>
            <person name="Itoh T."/>
            <person name="Miura T."/>
            <person name="Sakai H.D."/>
            <person name="Kato S."/>
            <person name="Ohkuma M."/>
            <person name="Takashina T."/>
        </authorList>
    </citation>
    <scope>NUCLEOTIDE SEQUENCE [LARGE SCALE GENOMIC DNA]</scope>
    <source>
        <strain evidence="13 14">IC-006</strain>
    </source>
</reference>
<feature type="transmembrane region" description="Helical" evidence="11">
    <location>
        <begin position="703"/>
        <end position="724"/>
    </location>
</feature>
<dbReference type="KEGG" id="step:IC006_0281"/>
<dbReference type="Pfam" id="PF00122">
    <property type="entry name" value="E1-E2_ATPase"/>
    <property type="match status" value="1"/>
</dbReference>
<feature type="transmembrane region" description="Helical" evidence="11">
    <location>
        <begin position="249"/>
        <end position="270"/>
    </location>
</feature>
<dbReference type="GeneID" id="41714165"/>
<dbReference type="InterPro" id="IPR023214">
    <property type="entry name" value="HAD_sf"/>
</dbReference>
<dbReference type="RefSeq" id="WP_149528236.1">
    <property type="nucleotide sequence ID" value="NZ_AP018929.1"/>
</dbReference>
<evidence type="ECO:0000313" key="14">
    <source>
        <dbReference type="Proteomes" id="UP000322983"/>
    </source>
</evidence>
<name>A0A510DS98_9CREN</name>
<dbReference type="Gene3D" id="3.40.1110.10">
    <property type="entry name" value="Calcium-transporting ATPase, cytoplasmic domain N"/>
    <property type="match status" value="1"/>
</dbReference>
<dbReference type="PANTHER" id="PTHR43520:SF8">
    <property type="entry name" value="P-TYPE CU(+) TRANSPORTER"/>
    <property type="match status" value="1"/>
</dbReference>
<evidence type="ECO:0000256" key="1">
    <source>
        <dbReference type="ARBA" id="ARBA00004127"/>
    </source>
</evidence>
<dbReference type="SUPFAM" id="SSF81653">
    <property type="entry name" value="Calcium ATPase, transduction domain A"/>
    <property type="match status" value="1"/>
</dbReference>
<dbReference type="InterPro" id="IPR036412">
    <property type="entry name" value="HAD-like_sf"/>
</dbReference>
<dbReference type="PROSITE" id="PS00154">
    <property type="entry name" value="ATPASE_E1_E2"/>
    <property type="match status" value="1"/>
</dbReference>
<keyword evidence="4" id="KW-0479">Metal-binding</keyword>
<evidence type="ECO:0000256" key="3">
    <source>
        <dbReference type="ARBA" id="ARBA00022692"/>
    </source>
</evidence>
<dbReference type="OrthoDB" id="8588at2157"/>
<feature type="transmembrane region" description="Helical" evidence="11">
    <location>
        <begin position="393"/>
        <end position="413"/>
    </location>
</feature>
<organism evidence="13 14">
    <name type="scientific">Sulfuracidifex tepidarius</name>
    <dbReference type="NCBI Taxonomy" id="1294262"/>
    <lineage>
        <taxon>Archaea</taxon>
        <taxon>Thermoproteota</taxon>
        <taxon>Thermoprotei</taxon>
        <taxon>Sulfolobales</taxon>
        <taxon>Sulfolobaceae</taxon>
        <taxon>Sulfuracidifex</taxon>
    </lineage>
</organism>
<dbReference type="Pfam" id="PF00403">
    <property type="entry name" value="HMA"/>
    <property type="match status" value="1"/>
</dbReference>
<keyword evidence="5" id="KW-0547">Nucleotide-binding</keyword>
<feature type="transmembrane region" description="Helical" evidence="11">
    <location>
        <begin position="419"/>
        <end position="447"/>
    </location>
</feature>
<evidence type="ECO:0000256" key="10">
    <source>
        <dbReference type="SAM" id="MobiDB-lite"/>
    </source>
</evidence>
<proteinExistence type="inferred from homology"/>
<dbReference type="InterPro" id="IPR036163">
    <property type="entry name" value="HMA_dom_sf"/>
</dbReference>
<protein>
    <submittedName>
        <fullName evidence="13">Copper-exporting P-type ATPase A</fullName>
    </submittedName>
</protein>
<dbReference type="NCBIfam" id="TIGR01512">
    <property type="entry name" value="ATPase-IB2_Cd"/>
    <property type="match status" value="1"/>
</dbReference>
<evidence type="ECO:0000256" key="2">
    <source>
        <dbReference type="ARBA" id="ARBA00006024"/>
    </source>
</evidence>
<dbReference type="Pfam" id="PF00702">
    <property type="entry name" value="Hydrolase"/>
    <property type="match status" value="1"/>
</dbReference>
<comment type="similarity">
    <text evidence="2">Belongs to the cation transport ATPase (P-type) (TC 3.A.3) family. Type IB subfamily.</text>
</comment>
<keyword evidence="9 11" id="KW-0472">Membrane</keyword>
<evidence type="ECO:0000256" key="9">
    <source>
        <dbReference type="ARBA" id="ARBA00023136"/>
    </source>
</evidence>
<dbReference type="SUPFAM" id="SSF55008">
    <property type="entry name" value="HMA, heavy metal-associated domain"/>
    <property type="match status" value="2"/>
</dbReference>
<dbReference type="GO" id="GO:0005507">
    <property type="term" value="F:copper ion binding"/>
    <property type="evidence" value="ECO:0007669"/>
    <property type="project" value="TreeGrafter"/>
</dbReference>
<evidence type="ECO:0000256" key="8">
    <source>
        <dbReference type="ARBA" id="ARBA00022989"/>
    </source>
</evidence>
<dbReference type="Proteomes" id="UP000322983">
    <property type="component" value="Chromosome"/>
</dbReference>
<dbReference type="SUPFAM" id="SSF81665">
    <property type="entry name" value="Calcium ATPase, transmembrane domain M"/>
    <property type="match status" value="1"/>
</dbReference>
<dbReference type="NCBIfam" id="TIGR01494">
    <property type="entry name" value="ATPase_P-type"/>
    <property type="match status" value="1"/>
</dbReference>
<gene>
    <name evidence="13" type="ORF">IC006_0281</name>
</gene>
<dbReference type="NCBIfam" id="TIGR01511">
    <property type="entry name" value="ATPase-IB1_Cu"/>
    <property type="match status" value="1"/>
</dbReference>
<dbReference type="NCBIfam" id="TIGR01525">
    <property type="entry name" value="ATPase-IB_hvy"/>
    <property type="match status" value="1"/>
</dbReference>
<dbReference type="GO" id="GO:0043682">
    <property type="term" value="F:P-type divalent copper transporter activity"/>
    <property type="evidence" value="ECO:0007669"/>
    <property type="project" value="TreeGrafter"/>
</dbReference>
<evidence type="ECO:0000256" key="7">
    <source>
        <dbReference type="ARBA" id="ARBA00022967"/>
    </source>
</evidence>
<dbReference type="InterPro" id="IPR008250">
    <property type="entry name" value="ATPase_P-typ_transduc_dom_A_sf"/>
</dbReference>
<keyword evidence="6" id="KW-0067">ATP-binding</keyword>
<dbReference type="InterPro" id="IPR017969">
    <property type="entry name" value="Heavy-metal-associated_CS"/>
</dbReference>
<dbReference type="InterPro" id="IPR023298">
    <property type="entry name" value="ATPase_P-typ_TM_dom_sf"/>
</dbReference>
<evidence type="ECO:0000256" key="6">
    <source>
        <dbReference type="ARBA" id="ARBA00022840"/>
    </source>
</evidence>
<dbReference type="InterPro" id="IPR001757">
    <property type="entry name" value="P_typ_ATPase"/>
</dbReference>
<accession>A0A510DS98</accession>
<dbReference type="STRING" id="1294262.GCA_001316085_02742"/>
<dbReference type="InterPro" id="IPR027256">
    <property type="entry name" value="P-typ_ATPase_IB"/>
</dbReference>
<dbReference type="GO" id="GO:0055070">
    <property type="term" value="P:copper ion homeostasis"/>
    <property type="evidence" value="ECO:0007669"/>
    <property type="project" value="TreeGrafter"/>
</dbReference>
<dbReference type="Gene3D" id="3.40.50.1000">
    <property type="entry name" value="HAD superfamily/HAD-like"/>
    <property type="match status" value="1"/>
</dbReference>
<feature type="transmembrane region" description="Helical" evidence="11">
    <location>
        <begin position="172"/>
        <end position="188"/>
    </location>
</feature>
<dbReference type="Gene3D" id="3.30.70.100">
    <property type="match status" value="1"/>
</dbReference>
<dbReference type="InterPro" id="IPR006121">
    <property type="entry name" value="HMA_dom"/>
</dbReference>
<dbReference type="GO" id="GO:0016020">
    <property type="term" value="C:membrane"/>
    <property type="evidence" value="ECO:0007669"/>
    <property type="project" value="InterPro"/>
</dbReference>
<dbReference type="PANTHER" id="PTHR43520">
    <property type="entry name" value="ATP7, ISOFORM B"/>
    <property type="match status" value="1"/>
</dbReference>
<evidence type="ECO:0000259" key="12">
    <source>
        <dbReference type="PROSITE" id="PS50846"/>
    </source>
</evidence>
<sequence>MEDRTENKETENKESEDKKVEKEAKLRIGGMHCASCVNTVSHALKNVRGVEDVDVNLATSSAKVIMSSDVRLKDVVRAVKKAGYDVITSRGTIRVNVLPEDMSKVRALVESMDGVVQVLDNPGLGTLNVEFNPEETSIQGITQALSLSGYRATVMESGKEEDVLKKDFRERLIRLLVGVAVLPAVLLTHGVVQLVLSIPVQFYSGLTFHKGFLRALENKNANMDTLVSLSSNILWFSSVYFLFMGKQTFFDVASMLITFVLVGKTLEAYLKYRISSQVKVPEIKAVTKDGRTVNARELKEGDIVVVKSGETIPADGVLEDGKGVVDESLMTGESEPVFKVKGDRLIAGSILVSGYLEEYVTTPFERSYINTVVETLREAYNAKVSIQRTVDKVSSWFTPFILLISGITFGIWFRLTGDVVASMLFAVSVLAAACPCALGLATPMAILAKVNRAMRRGIIIRNGSALEELNKVRVIVLDKTGTLTTGNYKISYFKEYVPNAMEMASALEGRSSHPIAKAFPKSSMRVESFDEFVGNGIYGRVGGHDVIVGKPSFVRQNCDVVEGVEGDLFVCVDGKIGATVSLKEELRDGAVESIEALKRRGFKIVIATGDSSKSADEIGKLLGVEVHKSLSPEEKGDLARDALFVGDGVNDAYAMREAKVGVAVSTGSDIAKSAGDLVIRDISQLPDVIKLGKSTEGKVKQNLGWAFGYNAAMLPLASGVLYPIWLSPEYSALAMSFSSVIVSLWSLI</sequence>
<dbReference type="GO" id="GO:0005524">
    <property type="term" value="F:ATP binding"/>
    <property type="evidence" value="ECO:0007669"/>
    <property type="project" value="UniProtKB-KW"/>
</dbReference>
<dbReference type="InterPro" id="IPR059000">
    <property type="entry name" value="ATPase_P-type_domA"/>
</dbReference>
<keyword evidence="3 11" id="KW-0812">Transmembrane</keyword>
<dbReference type="GO" id="GO:0016887">
    <property type="term" value="F:ATP hydrolysis activity"/>
    <property type="evidence" value="ECO:0007669"/>
    <property type="project" value="InterPro"/>
</dbReference>
<evidence type="ECO:0000313" key="13">
    <source>
        <dbReference type="EMBL" id="BBG22997.1"/>
    </source>
</evidence>
<evidence type="ECO:0000256" key="11">
    <source>
        <dbReference type="SAM" id="Phobius"/>
    </source>
</evidence>